<feature type="domain" description="PIN" evidence="1">
    <location>
        <begin position="1"/>
        <end position="126"/>
    </location>
</feature>
<accession>A0A4P6V090</accession>
<dbReference type="OrthoDB" id="32625at2"/>
<dbReference type="InterPro" id="IPR002716">
    <property type="entry name" value="PIN_dom"/>
</dbReference>
<dbReference type="InterPro" id="IPR029060">
    <property type="entry name" value="PIN-like_dom_sf"/>
</dbReference>
<evidence type="ECO:0000313" key="2">
    <source>
        <dbReference type="EMBL" id="QBK29720.1"/>
    </source>
</evidence>
<evidence type="ECO:0000259" key="1">
    <source>
        <dbReference type="Pfam" id="PF01850"/>
    </source>
</evidence>
<organism evidence="2 3">
    <name type="scientific">Roseitalea porphyridii</name>
    <dbReference type="NCBI Taxonomy" id="1852022"/>
    <lineage>
        <taxon>Bacteria</taxon>
        <taxon>Pseudomonadati</taxon>
        <taxon>Pseudomonadota</taxon>
        <taxon>Alphaproteobacteria</taxon>
        <taxon>Hyphomicrobiales</taxon>
        <taxon>Ahrensiaceae</taxon>
        <taxon>Roseitalea</taxon>
    </lineage>
</organism>
<dbReference type="SUPFAM" id="SSF88723">
    <property type="entry name" value="PIN domain-like"/>
    <property type="match status" value="1"/>
</dbReference>
<sequence length="131" mass="14834">MIVDASAILAYLMKEEDGLIYEEYLLSEDIPLTISAVNWWEVHAKVIWQDEPNLTEGLRIFMTATDYVVAPVDRSQTNAAIEAFRRFGKGRGHPARLNLGDCFAYALAKTRDEPLLFEGDDFQHTDVRAAL</sequence>
<dbReference type="KEGG" id="rpod:E0E05_03345"/>
<dbReference type="Gene3D" id="3.40.50.1010">
    <property type="entry name" value="5'-nuclease"/>
    <property type="match status" value="1"/>
</dbReference>
<dbReference type="Pfam" id="PF01850">
    <property type="entry name" value="PIN"/>
    <property type="match status" value="1"/>
</dbReference>
<dbReference type="Proteomes" id="UP000293719">
    <property type="component" value="Chromosome"/>
</dbReference>
<name>A0A4P6V090_9HYPH</name>
<gene>
    <name evidence="2" type="ORF">E0E05_03345</name>
</gene>
<dbReference type="CDD" id="cd09871">
    <property type="entry name" value="PIN_MtVapC28-VapC30-like"/>
    <property type="match status" value="1"/>
</dbReference>
<keyword evidence="3" id="KW-1185">Reference proteome</keyword>
<dbReference type="GeneID" id="90766321"/>
<dbReference type="AlphaFoldDB" id="A0A4P6V090"/>
<dbReference type="RefSeq" id="WP_131615435.1">
    <property type="nucleotide sequence ID" value="NZ_CP036532.1"/>
</dbReference>
<proteinExistence type="predicted"/>
<protein>
    <submittedName>
        <fullName evidence="2">Type II toxin-antitoxin system VapC family toxin</fullName>
    </submittedName>
</protein>
<reference evidence="2 3" key="1">
    <citation type="journal article" date="2017" name="Int. J. Syst. Evol. Microbiol.">
        <title>Roseitalea porphyridii gen. nov., sp. nov., isolated from a red alga, and reclassification of Hoeflea suaedae Chung et al. 2013 as Pseudohoeflea suaedae gen. nov., comb. nov.</title>
        <authorList>
            <person name="Hyeon J.W."/>
            <person name="Jeong S.E."/>
            <person name="Baek K."/>
            <person name="Jeon C.O."/>
        </authorList>
    </citation>
    <scope>NUCLEOTIDE SEQUENCE [LARGE SCALE GENOMIC DNA]</scope>
    <source>
        <strain evidence="2 3">MA7-20</strain>
    </source>
</reference>
<evidence type="ECO:0000313" key="3">
    <source>
        <dbReference type="Proteomes" id="UP000293719"/>
    </source>
</evidence>
<dbReference type="EMBL" id="CP036532">
    <property type="protein sequence ID" value="QBK29720.1"/>
    <property type="molecule type" value="Genomic_DNA"/>
</dbReference>